<dbReference type="Proteomes" id="UP000012283">
    <property type="component" value="Unassembled WGS sequence"/>
</dbReference>
<evidence type="ECO:0000256" key="1">
    <source>
        <dbReference type="ARBA" id="ARBA00004241"/>
    </source>
</evidence>
<comment type="caution">
    <text evidence="4">The sequence shown here is derived from an EMBL/GenBank/DDBJ whole genome shotgun (WGS) entry which is preliminary data.</text>
</comment>
<dbReference type="Pfam" id="PF07963">
    <property type="entry name" value="N_methyl"/>
    <property type="match status" value="1"/>
</dbReference>
<keyword evidence="5" id="KW-1185">Reference proteome</keyword>
<name>N4WDY3_9BACI</name>
<feature type="transmembrane region" description="Helical" evidence="3">
    <location>
        <begin position="6"/>
        <end position="26"/>
    </location>
</feature>
<reference evidence="4 5" key="1">
    <citation type="submission" date="2013-03" db="EMBL/GenBank/DDBJ databases">
        <title>Draft genome sequence of Gracibacillus halophilus YIM-C55.5, a moderately halophilic and thermophilic organism from the Xiaochaidamu salt lake.</title>
        <authorList>
            <person name="Sugumar T."/>
            <person name="Polireddy D.R."/>
            <person name="Antony A."/>
            <person name="Madhava Y.R."/>
            <person name="Sivakumar N."/>
        </authorList>
    </citation>
    <scope>NUCLEOTIDE SEQUENCE [LARGE SCALE GENOMIC DNA]</scope>
    <source>
        <strain evidence="4 5">YIM-C55.5</strain>
    </source>
</reference>
<evidence type="ECO:0000256" key="2">
    <source>
        <dbReference type="ARBA" id="ARBA00023287"/>
    </source>
</evidence>
<dbReference type="STRING" id="1308866.J416_05593"/>
<keyword evidence="3" id="KW-0472">Membrane</keyword>
<sequence length="147" mass="17252">MNEKQSGFTIIEILIVLSVSLVLLTLSTTMSIKIYHHFQYQYFLTQWNQDLLWMQQNNLISTTPYYLTLDRDHNRYHVRKVGYGQTVLTRSYPRNWSIASNTLQFPIEFSHRGYLKKPGTLTIQTGTNKYFLTCPLGKGRCYSEKAN</sequence>
<proteinExistence type="predicted"/>
<organism evidence="4 5">
    <name type="scientific">Gracilibacillus halophilus YIM-C55.5</name>
    <dbReference type="NCBI Taxonomy" id="1308866"/>
    <lineage>
        <taxon>Bacteria</taxon>
        <taxon>Bacillati</taxon>
        <taxon>Bacillota</taxon>
        <taxon>Bacilli</taxon>
        <taxon>Bacillales</taxon>
        <taxon>Bacillaceae</taxon>
        <taxon>Gracilibacillus</taxon>
    </lineage>
</organism>
<keyword evidence="3" id="KW-1133">Transmembrane helix</keyword>
<evidence type="ECO:0008006" key="6">
    <source>
        <dbReference type="Google" id="ProtNLM"/>
    </source>
</evidence>
<dbReference type="AlphaFoldDB" id="N4WDY3"/>
<evidence type="ECO:0000313" key="4">
    <source>
        <dbReference type="EMBL" id="ENH97459.1"/>
    </source>
</evidence>
<comment type="subcellular location">
    <subcellularLocation>
        <location evidence="1">Cell surface</location>
    </subcellularLocation>
</comment>
<accession>N4WDY3</accession>
<protein>
    <recommendedName>
        <fullName evidence="6">ComG operon protein 4</fullName>
    </recommendedName>
</protein>
<evidence type="ECO:0000256" key="3">
    <source>
        <dbReference type="SAM" id="Phobius"/>
    </source>
</evidence>
<dbReference type="eggNOG" id="COG4970">
    <property type="taxonomic scope" value="Bacteria"/>
</dbReference>
<dbReference type="GO" id="GO:0009986">
    <property type="term" value="C:cell surface"/>
    <property type="evidence" value="ECO:0007669"/>
    <property type="project" value="UniProtKB-SubCell"/>
</dbReference>
<dbReference type="NCBIfam" id="NF040982">
    <property type="entry name" value="ComGD"/>
    <property type="match status" value="1"/>
</dbReference>
<gene>
    <name evidence="4" type="ORF">J416_05593</name>
</gene>
<dbReference type="RefSeq" id="WP_003466448.1">
    <property type="nucleotide sequence ID" value="NZ_APML01000019.1"/>
</dbReference>
<keyword evidence="3" id="KW-0812">Transmembrane</keyword>
<dbReference type="InterPro" id="IPR016785">
    <property type="entry name" value="ComGD"/>
</dbReference>
<dbReference type="EMBL" id="APML01000019">
    <property type="protein sequence ID" value="ENH97459.1"/>
    <property type="molecule type" value="Genomic_DNA"/>
</dbReference>
<dbReference type="OrthoDB" id="1653576at2"/>
<dbReference type="PIRSF" id="PIRSF021292">
    <property type="entry name" value="Competence_ComGD"/>
    <property type="match status" value="1"/>
</dbReference>
<dbReference type="InterPro" id="IPR012902">
    <property type="entry name" value="N_methyl_site"/>
</dbReference>
<keyword evidence="2" id="KW-0178">Competence</keyword>
<evidence type="ECO:0000313" key="5">
    <source>
        <dbReference type="Proteomes" id="UP000012283"/>
    </source>
</evidence>
<dbReference type="NCBIfam" id="TIGR02532">
    <property type="entry name" value="IV_pilin_GFxxxE"/>
    <property type="match status" value="1"/>
</dbReference>
<dbReference type="GO" id="GO:0030420">
    <property type="term" value="P:establishment of competence for transformation"/>
    <property type="evidence" value="ECO:0007669"/>
    <property type="project" value="UniProtKB-KW"/>
</dbReference>